<dbReference type="PANTHER" id="PTHR19353">
    <property type="entry name" value="FATTY ACID DESATURASE 2"/>
    <property type="match status" value="1"/>
</dbReference>
<feature type="transmembrane region" description="Helical" evidence="2">
    <location>
        <begin position="53"/>
        <end position="71"/>
    </location>
</feature>
<evidence type="ECO:0000313" key="5">
    <source>
        <dbReference type="Proteomes" id="UP001212326"/>
    </source>
</evidence>
<evidence type="ECO:0000256" key="2">
    <source>
        <dbReference type="SAM" id="Phobius"/>
    </source>
</evidence>
<protein>
    <submittedName>
        <fullName evidence="4">Acyl-CoA desaturase</fullName>
    </submittedName>
</protein>
<feature type="domain" description="Fatty acid desaturase" evidence="3">
    <location>
        <begin position="73"/>
        <end position="331"/>
    </location>
</feature>
<dbReference type="PIRSF" id="PIRSF015921">
    <property type="entry name" value="FA_sphinglp_des"/>
    <property type="match status" value="1"/>
</dbReference>
<dbReference type="InterPro" id="IPR005804">
    <property type="entry name" value="FA_desaturase_dom"/>
</dbReference>
<evidence type="ECO:0000259" key="3">
    <source>
        <dbReference type="Pfam" id="PF00487"/>
    </source>
</evidence>
<dbReference type="InterPro" id="IPR012171">
    <property type="entry name" value="Fatty_acid_desaturase"/>
</dbReference>
<feature type="compositionally biased region" description="Polar residues" evidence="1">
    <location>
        <begin position="1"/>
        <end position="10"/>
    </location>
</feature>
<feature type="transmembrane region" description="Helical" evidence="2">
    <location>
        <begin position="77"/>
        <end position="99"/>
    </location>
</feature>
<keyword evidence="2" id="KW-1133">Transmembrane helix</keyword>
<evidence type="ECO:0000313" key="4">
    <source>
        <dbReference type="EMBL" id="WBO62001.1"/>
    </source>
</evidence>
<proteinExistence type="predicted"/>
<dbReference type="EMBL" id="CP115300">
    <property type="protein sequence ID" value="WBO62001.1"/>
    <property type="molecule type" value="Genomic_DNA"/>
</dbReference>
<dbReference type="PANTHER" id="PTHR19353:SF19">
    <property type="entry name" value="DELTA(5) FATTY ACID DESATURASE C-RELATED"/>
    <property type="match status" value="1"/>
</dbReference>
<dbReference type="CDD" id="cd03506">
    <property type="entry name" value="Delta6-FADS-like"/>
    <property type="match status" value="1"/>
</dbReference>
<keyword evidence="5" id="KW-1185">Reference proteome</keyword>
<name>A0ABY7NUS8_9ACTN</name>
<reference evidence="4 5" key="1">
    <citation type="submission" date="2022-12" db="EMBL/GenBank/DDBJ databases">
        <authorList>
            <person name="Mo P."/>
        </authorList>
    </citation>
    <scope>NUCLEOTIDE SEQUENCE [LARGE SCALE GENOMIC DNA]</scope>
    <source>
        <strain evidence="4 5">HUAS 2-6</strain>
    </source>
</reference>
<keyword evidence="2" id="KW-0812">Transmembrane</keyword>
<organism evidence="4 5">
    <name type="scientific">Streptomyces camelliae</name>
    <dbReference type="NCBI Taxonomy" id="3004093"/>
    <lineage>
        <taxon>Bacteria</taxon>
        <taxon>Bacillati</taxon>
        <taxon>Actinomycetota</taxon>
        <taxon>Actinomycetes</taxon>
        <taxon>Kitasatosporales</taxon>
        <taxon>Streptomycetaceae</taxon>
        <taxon>Streptomyces</taxon>
    </lineage>
</organism>
<feature type="transmembrane region" description="Helical" evidence="2">
    <location>
        <begin position="206"/>
        <end position="227"/>
    </location>
</feature>
<dbReference type="RefSeq" id="WP_270079952.1">
    <property type="nucleotide sequence ID" value="NZ_CP115300.1"/>
</dbReference>
<keyword evidence="2" id="KW-0472">Membrane</keyword>
<feature type="transmembrane region" description="Helical" evidence="2">
    <location>
        <begin position="233"/>
        <end position="252"/>
    </location>
</feature>
<dbReference type="Proteomes" id="UP001212326">
    <property type="component" value="Chromosome"/>
</dbReference>
<sequence>MTISTDTSVPATLPAARSRTSGSGAGSDFARLSRRIAEAGLLERRPGYYTARLGLVIALLAAGWAAFFALGDTWWQLAVAAFMALLFGQIALIAHDVAHRQVFGSARRSELWGRLFGNLAIGMSYGWWMNKHTRHHANPNHEELDPDVSPDILVWSTEQARTSRGLARLIGGHQALLFFPLLTLEGFNLHVSSVRALRSPSMKKRLLEGLLLGLHLGAYVSALFLVLSPGKAVAFLAVHQCLFGVYLGCTFAPNHKGMPTFTGDDRPDFLRRQVLTSRNVRGGLLTDVMLGGLNYQIEHHLFPSMPTPHLRRAQVIVRQYCAEIGVPYHETGLIRSYREALTHMHRVGEPIRRQRKAS</sequence>
<evidence type="ECO:0000256" key="1">
    <source>
        <dbReference type="SAM" id="MobiDB-lite"/>
    </source>
</evidence>
<feature type="region of interest" description="Disordered" evidence="1">
    <location>
        <begin position="1"/>
        <end position="27"/>
    </location>
</feature>
<gene>
    <name evidence="4" type="ORF">O1G22_03710</name>
</gene>
<dbReference type="Pfam" id="PF00487">
    <property type="entry name" value="FA_desaturase"/>
    <property type="match status" value="1"/>
</dbReference>
<accession>A0ABY7NUS8</accession>